<dbReference type="CDD" id="cd02947">
    <property type="entry name" value="TRX_family"/>
    <property type="match status" value="1"/>
</dbReference>
<dbReference type="Pfam" id="PF00085">
    <property type="entry name" value="Thioredoxin"/>
    <property type="match status" value="1"/>
</dbReference>
<gene>
    <name evidence="3" type="ORF">A3B13_02655</name>
</gene>
<dbReference type="AlphaFoldDB" id="A0A1G2CHV7"/>
<dbReference type="InterPro" id="IPR036249">
    <property type="entry name" value="Thioredoxin-like_sf"/>
</dbReference>
<organism evidence="3 4">
    <name type="scientific">Candidatus Liptonbacteria bacterium RIFCSPLOWO2_01_FULL_45_15</name>
    <dbReference type="NCBI Taxonomy" id="1798649"/>
    <lineage>
        <taxon>Bacteria</taxon>
        <taxon>Candidatus Liptoniibacteriota</taxon>
    </lineage>
</organism>
<dbReference type="STRING" id="1798649.A3B13_02655"/>
<dbReference type="EMBL" id="MHKZ01000008">
    <property type="protein sequence ID" value="OGZ00979.1"/>
    <property type="molecule type" value="Genomic_DNA"/>
</dbReference>
<keyword evidence="1" id="KW-0472">Membrane</keyword>
<feature type="domain" description="Thioredoxin" evidence="2">
    <location>
        <begin position="102"/>
        <end position="222"/>
    </location>
</feature>
<evidence type="ECO:0000259" key="2">
    <source>
        <dbReference type="PROSITE" id="PS51352"/>
    </source>
</evidence>
<dbReference type="InterPro" id="IPR013766">
    <property type="entry name" value="Thioredoxin_domain"/>
</dbReference>
<keyword evidence="1" id="KW-1133">Transmembrane helix</keyword>
<proteinExistence type="predicted"/>
<sequence length="222" mass="24729">MTNNNSQKGFAMPIIIAIVALVIVVWGIEYFATRTKPSPTVTTEAPASEKTLPDDTIVKADGMMVNPDGTMVKPDGTMEKKDGETMMKKEDGAMMAKYTGTVLAGKSAPLLDFTKADYDVAVKSDKLIILYFYASWCPICKAETANALYPEFNELTLDKVVGFRVNYNDNQTDNDEKNLAREFGVAYQHTKVFVKNGQRILKSPEGWDQSRYNMEVNKALIQ</sequence>
<keyword evidence="1" id="KW-0812">Transmembrane</keyword>
<dbReference type="Proteomes" id="UP000176287">
    <property type="component" value="Unassembled WGS sequence"/>
</dbReference>
<dbReference type="PROSITE" id="PS51352">
    <property type="entry name" value="THIOREDOXIN_2"/>
    <property type="match status" value="1"/>
</dbReference>
<accession>A0A1G2CHV7</accession>
<protein>
    <recommendedName>
        <fullName evidence="2">Thioredoxin domain-containing protein</fullName>
    </recommendedName>
</protein>
<name>A0A1G2CHV7_9BACT</name>
<dbReference type="SUPFAM" id="SSF52833">
    <property type="entry name" value="Thioredoxin-like"/>
    <property type="match status" value="1"/>
</dbReference>
<evidence type="ECO:0000256" key="1">
    <source>
        <dbReference type="SAM" id="Phobius"/>
    </source>
</evidence>
<reference evidence="3 4" key="1">
    <citation type="journal article" date="2016" name="Nat. Commun.">
        <title>Thousands of microbial genomes shed light on interconnected biogeochemical processes in an aquifer system.</title>
        <authorList>
            <person name="Anantharaman K."/>
            <person name="Brown C.T."/>
            <person name="Hug L.A."/>
            <person name="Sharon I."/>
            <person name="Castelle C.J."/>
            <person name="Probst A.J."/>
            <person name="Thomas B.C."/>
            <person name="Singh A."/>
            <person name="Wilkins M.J."/>
            <person name="Karaoz U."/>
            <person name="Brodie E.L."/>
            <person name="Williams K.H."/>
            <person name="Hubbard S.S."/>
            <person name="Banfield J.F."/>
        </authorList>
    </citation>
    <scope>NUCLEOTIDE SEQUENCE [LARGE SCALE GENOMIC DNA]</scope>
</reference>
<evidence type="ECO:0000313" key="4">
    <source>
        <dbReference type="Proteomes" id="UP000176287"/>
    </source>
</evidence>
<dbReference type="Gene3D" id="3.40.30.10">
    <property type="entry name" value="Glutaredoxin"/>
    <property type="match status" value="1"/>
</dbReference>
<comment type="caution">
    <text evidence="3">The sequence shown here is derived from an EMBL/GenBank/DDBJ whole genome shotgun (WGS) entry which is preliminary data.</text>
</comment>
<evidence type="ECO:0000313" key="3">
    <source>
        <dbReference type="EMBL" id="OGZ00979.1"/>
    </source>
</evidence>
<feature type="transmembrane region" description="Helical" evidence="1">
    <location>
        <begin position="12"/>
        <end position="32"/>
    </location>
</feature>